<feature type="transmembrane region" description="Helical" evidence="4">
    <location>
        <begin position="298"/>
        <end position="317"/>
    </location>
</feature>
<feature type="transmembrane region" description="Helical" evidence="4">
    <location>
        <begin position="329"/>
        <end position="348"/>
    </location>
</feature>
<comment type="similarity">
    <text evidence="2">Belongs to the major facilitator superfamily. Monocarboxylate porter (TC 2.A.1.13) family.</text>
</comment>
<feature type="transmembrane region" description="Helical" evidence="4">
    <location>
        <begin position="387"/>
        <end position="407"/>
    </location>
</feature>
<keyword evidence="4" id="KW-0812">Transmembrane</keyword>
<dbReference type="InterPro" id="IPR011701">
    <property type="entry name" value="MFS"/>
</dbReference>
<feature type="transmembrane region" description="Helical" evidence="4">
    <location>
        <begin position="354"/>
        <end position="375"/>
    </location>
</feature>
<evidence type="ECO:0000256" key="2">
    <source>
        <dbReference type="ARBA" id="ARBA00006727"/>
    </source>
</evidence>
<dbReference type="Gene3D" id="1.20.1250.20">
    <property type="entry name" value="MFS general substrate transporter like domains"/>
    <property type="match status" value="2"/>
</dbReference>
<feature type="transmembrane region" description="Helical" evidence="4">
    <location>
        <begin position="104"/>
        <end position="123"/>
    </location>
</feature>
<gene>
    <name evidence="6" type="ORF">PRZ48_014481</name>
</gene>
<keyword evidence="4" id="KW-1133">Transmembrane helix</keyword>
<evidence type="ECO:0000256" key="1">
    <source>
        <dbReference type="ARBA" id="ARBA00004141"/>
    </source>
</evidence>
<dbReference type="SUPFAM" id="SSF103473">
    <property type="entry name" value="MFS general substrate transporter"/>
    <property type="match status" value="1"/>
</dbReference>
<protein>
    <recommendedName>
        <fullName evidence="5">Major facilitator superfamily (MFS) profile domain-containing protein</fullName>
    </recommendedName>
</protein>
<feature type="transmembrane region" description="Helical" evidence="4">
    <location>
        <begin position="223"/>
        <end position="244"/>
    </location>
</feature>
<dbReference type="InterPro" id="IPR050327">
    <property type="entry name" value="Proton-linked_MCT"/>
</dbReference>
<name>A0ABR0DYW2_ZASCE</name>
<dbReference type="InterPro" id="IPR020846">
    <property type="entry name" value="MFS_dom"/>
</dbReference>
<feature type="transmembrane region" description="Helical" evidence="4">
    <location>
        <begin position="265"/>
        <end position="286"/>
    </location>
</feature>
<feature type="compositionally biased region" description="Polar residues" evidence="3">
    <location>
        <begin position="18"/>
        <end position="32"/>
    </location>
</feature>
<sequence>MATTTATALELEEIDQVSRPSNTSLATVPSRESPNEYPEHDSNLINDVAEASRIVDAGVPEGGYGWVVILCSGTLAFWSIGVSYSWGVMQQGLIDEGFSTAQVLPWVGSLCVAMVSISAIINARILRSLGSQRTSLLGVILLVVGGVIISFSTRNIGGLFVGTGIVTGQGLSLCFMVSATIPSQYFNRKRGLATGLIYAAGGAGGAANSFIMDGLIKSVGTAWSFRIVALMTLAMGLPAAFFNHDRIAPNRTTFIDWSLFRDPKFFLLFLCGVVATFPLLVPPFFLPLYSVSIGMPGAAAALVAGFNLASAVGRIILGLCCDKIGSLNSLFMALVLVALSMLALWPVSQSLGPLIAFVVINGAACGGFFSVFPTVAGSVFGSARVSIAMGMLVTGWSGGYLLGAPIAGYLLADYGGEAAGFKAYRPAIYYAGSMALGAAGFVAWVRLRMNKKLMAKV</sequence>
<dbReference type="Proteomes" id="UP001305779">
    <property type="component" value="Unassembled WGS sequence"/>
</dbReference>
<keyword evidence="4" id="KW-0472">Membrane</keyword>
<evidence type="ECO:0000313" key="7">
    <source>
        <dbReference type="Proteomes" id="UP001305779"/>
    </source>
</evidence>
<feature type="transmembrane region" description="Helical" evidence="4">
    <location>
        <begin position="191"/>
        <end position="211"/>
    </location>
</feature>
<comment type="caution">
    <text evidence="6">The sequence shown here is derived from an EMBL/GenBank/DDBJ whole genome shotgun (WGS) entry which is preliminary data.</text>
</comment>
<dbReference type="PROSITE" id="PS50850">
    <property type="entry name" value="MFS"/>
    <property type="match status" value="1"/>
</dbReference>
<organism evidence="6 7">
    <name type="scientific">Zasmidium cellare</name>
    <name type="common">Wine cellar mold</name>
    <name type="synonym">Racodium cellare</name>
    <dbReference type="NCBI Taxonomy" id="395010"/>
    <lineage>
        <taxon>Eukaryota</taxon>
        <taxon>Fungi</taxon>
        <taxon>Dikarya</taxon>
        <taxon>Ascomycota</taxon>
        <taxon>Pezizomycotina</taxon>
        <taxon>Dothideomycetes</taxon>
        <taxon>Dothideomycetidae</taxon>
        <taxon>Mycosphaerellales</taxon>
        <taxon>Mycosphaerellaceae</taxon>
        <taxon>Zasmidium</taxon>
    </lineage>
</organism>
<keyword evidence="7" id="KW-1185">Reference proteome</keyword>
<dbReference type="EMBL" id="JAXOVC010000014">
    <property type="protein sequence ID" value="KAK4494183.1"/>
    <property type="molecule type" value="Genomic_DNA"/>
</dbReference>
<dbReference type="PANTHER" id="PTHR11360">
    <property type="entry name" value="MONOCARBOXYLATE TRANSPORTER"/>
    <property type="match status" value="1"/>
</dbReference>
<feature type="domain" description="Major facilitator superfamily (MFS) profile" evidence="5">
    <location>
        <begin position="264"/>
        <end position="457"/>
    </location>
</feature>
<reference evidence="6 7" key="1">
    <citation type="journal article" date="2023" name="G3 (Bethesda)">
        <title>A chromosome-level genome assembly of Zasmidium syzygii isolated from banana leaves.</title>
        <authorList>
            <person name="van Westerhoven A.C."/>
            <person name="Mehrabi R."/>
            <person name="Talebi R."/>
            <person name="Steentjes M.B.F."/>
            <person name="Corcolon B."/>
            <person name="Chong P.A."/>
            <person name="Kema G.H.J."/>
            <person name="Seidl M.F."/>
        </authorList>
    </citation>
    <scope>NUCLEOTIDE SEQUENCE [LARGE SCALE GENOMIC DNA]</scope>
    <source>
        <strain evidence="6 7">P124</strain>
    </source>
</reference>
<accession>A0ABR0DYW2</accession>
<feature type="region of interest" description="Disordered" evidence="3">
    <location>
        <begin position="17"/>
        <end position="41"/>
    </location>
</feature>
<evidence type="ECO:0000313" key="6">
    <source>
        <dbReference type="EMBL" id="KAK4494183.1"/>
    </source>
</evidence>
<dbReference type="PANTHER" id="PTHR11360:SF305">
    <property type="entry name" value="MAJOR FACILITATOR SUPERFAMILY (MFS) PROFILE DOMAIN-CONTAINING PROTEIN"/>
    <property type="match status" value="1"/>
</dbReference>
<evidence type="ECO:0000256" key="3">
    <source>
        <dbReference type="SAM" id="MobiDB-lite"/>
    </source>
</evidence>
<evidence type="ECO:0000259" key="5">
    <source>
        <dbReference type="PROSITE" id="PS50850"/>
    </source>
</evidence>
<feature type="transmembrane region" description="Helical" evidence="4">
    <location>
        <begin position="135"/>
        <end position="153"/>
    </location>
</feature>
<feature type="transmembrane region" description="Helical" evidence="4">
    <location>
        <begin position="159"/>
        <end position="179"/>
    </location>
</feature>
<comment type="subcellular location">
    <subcellularLocation>
        <location evidence="1">Membrane</location>
        <topology evidence="1">Multi-pass membrane protein</topology>
    </subcellularLocation>
</comment>
<feature type="transmembrane region" description="Helical" evidence="4">
    <location>
        <begin position="63"/>
        <end position="84"/>
    </location>
</feature>
<dbReference type="Pfam" id="PF07690">
    <property type="entry name" value="MFS_1"/>
    <property type="match status" value="1"/>
</dbReference>
<feature type="transmembrane region" description="Helical" evidence="4">
    <location>
        <begin position="427"/>
        <end position="447"/>
    </location>
</feature>
<proteinExistence type="inferred from homology"/>
<evidence type="ECO:0000256" key="4">
    <source>
        <dbReference type="SAM" id="Phobius"/>
    </source>
</evidence>
<dbReference type="InterPro" id="IPR036259">
    <property type="entry name" value="MFS_trans_sf"/>
</dbReference>